<dbReference type="InterPro" id="IPR006076">
    <property type="entry name" value="FAD-dep_OxRdtase"/>
</dbReference>
<dbReference type="PIRSF" id="PIRSF000189">
    <property type="entry name" value="D-aa_oxidase"/>
    <property type="match status" value="1"/>
</dbReference>
<dbReference type="SUPFAM" id="SSF54373">
    <property type="entry name" value="FAD-linked reductases, C-terminal domain"/>
    <property type="match status" value="1"/>
</dbReference>
<dbReference type="OrthoDB" id="2015447at2759"/>
<feature type="binding site" evidence="6">
    <location>
        <position position="237"/>
    </location>
    <ligand>
        <name>FAD</name>
        <dbReference type="ChEBI" id="CHEBI:57692"/>
    </ligand>
</feature>
<dbReference type="GO" id="GO:0019478">
    <property type="term" value="P:D-amino acid catabolic process"/>
    <property type="evidence" value="ECO:0007669"/>
    <property type="project" value="TreeGrafter"/>
</dbReference>
<feature type="binding site" evidence="6">
    <location>
        <position position="388"/>
    </location>
    <ligand>
        <name>D-dopa</name>
        <dbReference type="ChEBI" id="CHEBI:149689"/>
    </ligand>
</feature>
<evidence type="ECO:0000256" key="3">
    <source>
        <dbReference type="ARBA" id="ARBA00022630"/>
    </source>
</evidence>
<comment type="similarity">
    <text evidence="2">Belongs to the DAMOX/DASOX family.</text>
</comment>
<feature type="binding site" evidence="6">
    <location>
        <begin position="387"/>
        <end position="392"/>
    </location>
    <ligand>
        <name>FAD</name>
        <dbReference type="ChEBI" id="CHEBI:57692"/>
    </ligand>
</feature>
<dbReference type="EMBL" id="FJOG01000048">
    <property type="protein sequence ID" value="CZR67878.1"/>
    <property type="molecule type" value="Genomic_DNA"/>
</dbReference>
<organism evidence="8 9">
    <name type="scientific">Phialocephala subalpina</name>
    <dbReference type="NCBI Taxonomy" id="576137"/>
    <lineage>
        <taxon>Eukaryota</taxon>
        <taxon>Fungi</taxon>
        <taxon>Dikarya</taxon>
        <taxon>Ascomycota</taxon>
        <taxon>Pezizomycotina</taxon>
        <taxon>Leotiomycetes</taxon>
        <taxon>Helotiales</taxon>
        <taxon>Mollisiaceae</taxon>
        <taxon>Phialocephala</taxon>
        <taxon>Phialocephala fortinii species complex</taxon>
    </lineage>
</organism>
<evidence type="ECO:0000313" key="8">
    <source>
        <dbReference type="EMBL" id="CZR67878.1"/>
    </source>
</evidence>
<dbReference type="GO" id="GO:0003884">
    <property type="term" value="F:D-amino-acid oxidase activity"/>
    <property type="evidence" value="ECO:0007669"/>
    <property type="project" value="InterPro"/>
</dbReference>
<dbReference type="InterPro" id="IPR023209">
    <property type="entry name" value="DAO"/>
</dbReference>
<keyword evidence="3" id="KW-0285">Flavoprotein</keyword>
<gene>
    <name evidence="8" type="ORF">PAC_17777</name>
</gene>
<keyword evidence="4 6" id="KW-0274">FAD</keyword>
<reference evidence="8 9" key="1">
    <citation type="submission" date="2016-03" db="EMBL/GenBank/DDBJ databases">
        <authorList>
            <person name="Ploux O."/>
        </authorList>
    </citation>
    <scope>NUCLEOTIDE SEQUENCE [LARGE SCALE GENOMIC DNA]</scope>
    <source>
        <strain evidence="8 9">UAMH 11012</strain>
    </source>
</reference>
<comment type="cofactor">
    <cofactor evidence="1 6">
        <name>FAD</name>
        <dbReference type="ChEBI" id="CHEBI:57692"/>
    </cofactor>
</comment>
<dbReference type="Proteomes" id="UP000184330">
    <property type="component" value="Unassembled WGS sequence"/>
</dbReference>
<dbReference type="GO" id="GO:0005737">
    <property type="term" value="C:cytoplasm"/>
    <property type="evidence" value="ECO:0007669"/>
    <property type="project" value="TreeGrafter"/>
</dbReference>
<evidence type="ECO:0000256" key="2">
    <source>
        <dbReference type="ARBA" id="ARBA00006730"/>
    </source>
</evidence>
<sequence length="435" mass="47507">MPVEFNQNIIDGSNFSPLPTPKIHPTNSSSRILVLGGGVTGLTTAWALLDCGYKVTILAKEWSTYSNQQRLTSQIAGALWEYPPAACGQHTDAISLGNSKRLCMVGYKIWESIAADPELAALSGVKMQRSAFFFTSRIEEDRAALLKMRELERCGVNGFQRNTKLIEEHDVGATFGAVDAYEHLAPIIDTDTAMKWIMRLVSGKGANFVTETLRGDLFSQECDLRTRFDADAIVNATGLASGELVGDGSCFPVRGALIRVINDGETFNKISTALVVPAGDSVHGKSEMVFIVPRNDNILILGGIAQPNEANLDLTLESPVIQRMRQRCESFLPSLKNARLDPEYPLAQGLRPFRTENVRVERELKKHRGNDGLPSNASRIIHSYGHGGAGWTLAFGCAEDVVGLVEEALVEDTFTEEGWVVKKLPRAAAMVKSTL</sequence>
<dbReference type="STRING" id="576137.A0A1L7XSF1"/>
<evidence type="ECO:0000313" key="9">
    <source>
        <dbReference type="Proteomes" id="UP000184330"/>
    </source>
</evidence>
<dbReference type="Gene3D" id="3.30.9.10">
    <property type="entry name" value="D-Amino Acid Oxidase, subunit A, domain 2"/>
    <property type="match status" value="1"/>
</dbReference>
<dbReference type="SUPFAM" id="SSF51971">
    <property type="entry name" value="Nucleotide-binding domain"/>
    <property type="match status" value="1"/>
</dbReference>
<dbReference type="PANTHER" id="PTHR11530">
    <property type="entry name" value="D-AMINO ACID OXIDASE"/>
    <property type="match status" value="1"/>
</dbReference>
<dbReference type="AlphaFoldDB" id="A0A1L7XSF1"/>
<evidence type="ECO:0000259" key="7">
    <source>
        <dbReference type="Pfam" id="PF01266"/>
    </source>
</evidence>
<evidence type="ECO:0000256" key="6">
    <source>
        <dbReference type="PIRSR" id="PIRSR000189-1"/>
    </source>
</evidence>
<dbReference type="PANTHER" id="PTHR11530:SF25">
    <property type="entry name" value="FAD DEPENDENT OXIDOREDUCTASE DOMAIN-CONTAINING PROTEIN"/>
    <property type="match status" value="1"/>
</dbReference>
<dbReference type="GO" id="GO:0071949">
    <property type="term" value="F:FAD binding"/>
    <property type="evidence" value="ECO:0007669"/>
    <property type="project" value="InterPro"/>
</dbReference>
<name>A0A1L7XSF1_9HELO</name>
<feature type="binding site" evidence="6">
    <location>
        <begin position="72"/>
        <end position="73"/>
    </location>
    <ligand>
        <name>FAD</name>
        <dbReference type="ChEBI" id="CHEBI:57692"/>
    </ligand>
</feature>
<evidence type="ECO:0000256" key="4">
    <source>
        <dbReference type="ARBA" id="ARBA00022827"/>
    </source>
</evidence>
<feature type="binding site" evidence="6">
    <location>
        <position position="351"/>
    </location>
    <ligand>
        <name>D-dopa</name>
        <dbReference type="ChEBI" id="CHEBI:149689"/>
    </ligand>
</feature>
<protein>
    <recommendedName>
        <fullName evidence="7">FAD dependent oxidoreductase domain-containing protein</fullName>
    </recommendedName>
</protein>
<evidence type="ECO:0000256" key="5">
    <source>
        <dbReference type="ARBA" id="ARBA00023002"/>
    </source>
</evidence>
<keyword evidence="9" id="KW-1185">Reference proteome</keyword>
<accession>A0A1L7XSF1</accession>
<proteinExistence type="inferred from homology"/>
<feature type="domain" description="FAD dependent oxidoreductase" evidence="7">
    <location>
        <begin position="31"/>
        <end position="401"/>
    </location>
</feature>
<keyword evidence="5" id="KW-0560">Oxidoreductase</keyword>
<dbReference type="Pfam" id="PF01266">
    <property type="entry name" value="DAO"/>
    <property type="match status" value="1"/>
</dbReference>
<dbReference type="Gene3D" id="3.40.50.720">
    <property type="entry name" value="NAD(P)-binding Rossmann-like Domain"/>
    <property type="match status" value="1"/>
</dbReference>
<evidence type="ECO:0000256" key="1">
    <source>
        <dbReference type="ARBA" id="ARBA00001974"/>
    </source>
</evidence>